<keyword evidence="4 8" id="KW-0812">Transmembrane</keyword>
<dbReference type="GeneID" id="89973206"/>
<proteinExistence type="predicted"/>
<keyword evidence="5" id="KW-0256">Endoplasmic reticulum</keyword>
<evidence type="ECO:0000256" key="4">
    <source>
        <dbReference type="ARBA" id="ARBA00022692"/>
    </source>
</evidence>
<accession>A0AAV9NSI9</accession>
<evidence type="ECO:0000313" key="10">
    <source>
        <dbReference type="Proteomes" id="UP001358417"/>
    </source>
</evidence>
<dbReference type="InterPro" id="IPR009580">
    <property type="entry name" value="GPI_biosynthesis_protein_Pig-F"/>
</dbReference>
<comment type="pathway">
    <text evidence="2">Glycolipid biosynthesis; glycosylphosphatidylinositol-anchor biosynthesis.</text>
</comment>
<comment type="caution">
    <text evidence="9">The sequence shown here is derived from an EMBL/GenBank/DDBJ whole genome shotgun (WGS) entry which is preliminary data.</text>
</comment>
<evidence type="ECO:0000256" key="7">
    <source>
        <dbReference type="ARBA" id="ARBA00023136"/>
    </source>
</evidence>
<protein>
    <recommendedName>
        <fullName evidence="11">Glycosylphosphatidylinositol anchor biosynthesis protein 11</fullName>
    </recommendedName>
</protein>
<reference evidence="9 10" key="1">
    <citation type="submission" date="2023-08" db="EMBL/GenBank/DDBJ databases">
        <title>Black Yeasts Isolated from many extreme environments.</title>
        <authorList>
            <person name="Coleine C."/>
            <person name="Stajich J.E."/>
            <person name="Selbmann L."/>
        </authorList>
    </citation>
    <scope>NUCLEOTIDE SEQUENCE [LARGE SCALE GENOMIC DNA]</scope>
    <source>
        <strain evidence="9 10">CCFEE 5792</strain>
    </source>
</reference>
<dbReference type="EMBL" id="JAVRRD010000002">
    <property type="protein sequence ID" value="KAK5062952.1"/>
    <property type="molecule type" value="Genomic_DNA"/>
</dbReference>
<sequence>MSSSLTRLIPPTPAQSSAKARLLTPTTQPIPLQSSALAKRYSYIHTALVPAYYYLRASELVKDPLPTLITDVVVVALVQALFCVLSLPTAGSWASGTSGGKIIEGTATIKSPKASKVTGGASAVGSMRKKVGPVGAKSSSRPGVITESVGQRVMPTFFSLVLTLVVPPIPLTIIALVLGAPLYPTSLLYHTLLLALHVSLLAFLPIFYAHGVSSSAWRDVAAAWLPFDEAGVWAGTVGAMVGGWVGAVPIALDWDREWQKWPCTVVWGVVLGWTMGRVLTSVVGLGVGKRIDLSETEEENHHARPEFVLAEKSR</sequence>
<dbReference type="GO" id="GO:0005789">
    <property type="term" value="C:endoplasmic reticulum membrane"/>
    <property type="evidence" value="ECO:0007669"/>
    <property type="project" value="UniProtKB-SubCell"/>
</dbReference>
<comment type="subcellular location">
    <subcellularLocation>
        <location evidence="1">Endoplasmic reticulum membrane</location>
        <topology evidence="1">Multi-pass membrane protein</topology>
    </subcellularLocation>
</comment>
<feature type="transmembrane region" description="Helical" evidence="8">
    <location>
        <begin position="187"/>
        <end position="210"/>
    </location>
</feature>
<evidence type="ECO:0000256" key="6">
    <source>
        <dbReference type="ARBA" id="ARBA00022989"/>
    </source>
</evidence>
<evidence type="ECO:0000256" key="3">
    <source>
        <dbReference type="ARBA" id="ARBA00022502"/>
    </source>
</evidence>
<evidence type="ECO:0000256" key="1">
    <source>
        <dbReference type="ARBA" id="ARBA00004477"/>
    </source>
</evidence>
<keyword evidence="7 8" id="KW-0472">Membrane</keyword>
<evidence type="ECO:0000256" key="2">
    <source>
        <dbReference type="ARBA" id="ARBA00004687"/>
    </source>
</evidence>
<feature type="transmembrane region" description="Helical" evidence="8">
    <location>
        <begin position="264"/>
        <end position="287"/>
    </location>
</feature>
<dbReference type="AlphaFoldDB" id="A0AAV9NSI9"/>
<keyword evidence="10" id="KW-1185">Reference proteome</keyword>
<gene>
    <name evidence="9" type="ORF">LTR84_005028</name>
</gene>
<organism evidence="9 10">
    <name type="scientific">Exophiala bonariae</name>
    <dbReference type="NCBI Taxonomy" id="1690606"/>
    <lineage>
        <taxon>Eukaryota</taxon>
        <taxon>Fungi</taxon>
        <taxon>Dikarya</taxon>
        <taxon>Ascomycota</taxon>
        <taxon>Pezizomycotina</taxon>
        <taxon>Eurotiomycetes</taxon>
        <taxon>Chaetothyriomycetidae</taxon>
        <taxon>Chaetothyriales</taxon>
        <taxon>Herpotrichiellaceae</taxon>
        <taxon>Exophiala</taxon>
    </lineage>
</organism>
<dbReference type="RefSeq" id="XP_064711224.1">
    <property type="nucleotide sequence ID" value="XM_064848600.1"/>
</dbReference>
<dbReference type="GO" id="GO:0006506">
    <property type="term" value="P:GPI anchor biosynthetic process"/>
    <property type="evidence" value="ECO:0007669"/>
    <property type="project" value="UniProtKB-KW"/>
</dbReference>
<evidence type="ECO:0000256" key="8">
    <source>
        <dbReference type="SAM" id="Phobius"/>
    </source>
</evidence>
<dbReference type="Pfam" id="PF06699">
    <property type="entry name" value="PIG-F"/>
    <property type="match status" value="1"/>
</dbReference>
<name>A0AAV9NSI9_9EURO</name>
<evidence type="ECO:0008006" key="11">
    <source>
        <dbReference type="Google" id="ProtNLM"/>
    </source>
</evidence>
<feature type="transmembrane region" description="Helical" evidence="8">
    <location>
        <begin position="157"/>
        <end position="180"/>
    </location>
</feature>
<keyword evidence="3" id="KW-0337">GPI-anchor biosynthesis</keyword>
<evidence type="ECO:0000313" key="9">
    <source>
        <dbReference type="EMBL" id="KAK5062952.1"/>
    </source>
</evidence>
<dbReference type="Proteomes" id="UP001358417">
    <property type="component" value="Unassembled WGS sequence"/>
</dbReference>
<feature type="transmembrane region" description="Helical" evidence="8">
    <location>
        <begin position="230"/>
        <end position="252"/>
    </location>
</feature>
<keyword evidence="6 8" id="KW-1133">Transmembrane helix</keyword>
<evidence type="ECO:0000256" key="5">
    <source>
        <dbReference type="ARBA" id="ARBA00022824"/>
    </source>
</evidence>